<evidence type="ECO:0000313" key="1">
    <source>
        <dbReference type="EMBL" id="KAK6972104.1"/>
    </source>
</evidence>
<protein>
    <submittedName>
        <fullName evidence="1">Uncharacterized protein</fullName>
    </submittedName>
</protein>
<reference evidence="1 2" key="1">
    <citation type="journal article" date="2024" name="J Genomics">
        <title>Draft genome sequencing and assembly of Favolaschia claudopus CIRM-BRFM 2984 isolated from oak limbs.</title>
        <authorList>
            <person name="Navarro D."/>
            <person name="Drula E."/>
            <person name="Chaduli D."/>
            <person name="Cazenave R."/>
            <person name="Ahrendt S."/>
            <person name="Wang J."/>
            <person name="Lipzen A."/>
            <person name="Daum C."/>
            <person name="Barry K."/>
            <person name="Grigoriev I.V."/>
            <person name="Favel A."/>
            <person name="Rosso M.N."/>
            <person name="Martin F."/>
        </authorList>
    </citation>
    <scope>NUCLEOTIDE SEQUENCE [LARGE SCALE GENOMIC DNA]</scope>
    <source>
        <strain evidence="1 2">CIRM-BRFM 2984</strain>
    </source>
</reference>
<proteinExistence type="predicted"/>
<evidence type="ECO:0000313" key="2">
    <source>
        <dbReference type="Proteomes" id="UP001362999"/>
    </source>
</evidence>
<comment type="caution">
    <text evidence="1">The sequence shown here is derived from an EMBL/GenBank/DDBJ whole genome shotgun (WGS) entry which is preliminary data.</text>
</comment>
<sequence length="62" mass="6829">MSTRNLVFSRSHVAGRRAEMTDLITAQRPSAVPFSALDIADSSYTESGTMELLHRISYPQAS</sequence>
<dbReference type="AlphaFoldDB" id="A0AAV9Z6Y2"/>
<dbReference type="Proteomes" id="UP001362999">
    <property type="component" value="Unassembled WGS sequence"/>
</dbReference>
<organism evidence="1 2">
    <name type="scientific">Favolaschia claudopus</name>
    <dbReference type="NCBI Taxonomy" id="2862362"/>
    <lineage>
        <taxon>Eukaryota</taxon>
        <taxon>Fungi</taxon>
        <taxon>Dikarya</taxon>
        <taxon>Basidiomycota</taxon>
        <taxon>Agaricomycotina</taxon>
        <taxon>Agaricomycetes</taxon>
        <taxon>Agaricomycetidae</taxon>
        <taxon>Agaricales</taxon>
        <taxon>Marasmiineae</taxon>
        <taxon>Mycenaceae</taxon>
        <taxon>Favolaschia</taxon>
    </lineage>
</organism>
<accession>A0AAV9Z6Y2</accession>
<gene>
    <name evidence="1" type="ORF">R3P38DRAFT_3136886</name>
</gene>
<dbReference type="EMBL" id="JAWWNJ010000194">
    <property type="protein sequence ID" value="KAK6972104.1"/>
    <property type="molecule type" value="Genomic_DNA"/>
</dbReference>
<name>A0AAV9Z6Y2_9AGAR</name>
<keyword evidence="2" id="KW-1185">Reference proteome</keyword>